<dbReference type="HOGENOM" id="CLU_150288_0_0_1"/>
<feature type="compositionally biased region" description="Polar residues" evidence="1">
    <location>
        <begin position="111"/>
        <end position="123"/>
    </location>
</feature>
<dbReference type="AlphaFoldDB" id="J3KYS5"/>
<proteinExistence type="predicted"/>
<dbReference type="eggNOG" id="KOG0800">
    <property type="taxonomic scope" value="Eukaryota"/>
</dbReference>
<reference evidence="3" key="1">
    <citation type="journal article" date="2013" name="Nat. Commun.">
        <title>Whole-genome sequencing of Oryza brachyantha reveals mechanisms underlying Oryza genome evolution.</title>
        <authorList>
            <person name="Chen J."/>
            <person name="Huang Q."/>
            <person name="Gao D."/>
            <person name="Wang J."/>
            <person name="Lang Y."/>
            <person name="Liu T."/>
            <person name="Li B."/>
            <person name="Bai Z."/>
            <person name="Luis Goicoechea J."/>
            <person name="Liang C."/>
            <person name="Chen C."/>
            <person name="Zhang W."/>
            <person name="Sun S."/>
            <person name="Liao Y."/>
            <person name="Zhang X."/>
            <person name="Yang L."/>
            <person name="Song C."/>
            <person name="Wang M."/>
            <person name="Shi J."/>
            <person name="Liu G."/>
            <person name="Liu J."/>
            <person name="Zhou H."/>
            <person name="Zhou W."/>
            <person name="Yu Q."/>
            <person name="An N."/>
            <person name="Chen Y."/>
            <person name="Cai Q."/>
            <person name="Wang B."/>
            <person name="Liu B."/>
            <person name="Min J."/>
            <person name="Huang Y."/>
            <person name="Wu H."/>
            <person name="Li Z."/>
            <person name="Zhang Y."/>
            <person name="Yin Y."/>
            <person name="Song W."/>
            <person name="Jiang J."/>
            <person name="Jackson S.A."/>
            <person name="Wing R.A."/>
            <person name="Wang J."/>
            <person name="Chen M."/>
        </authorList>
    </citation>
    <scope>NUCLEOTIDE SEQUENCE [LARGE SCALE GENOMIC DNA]</scope>
    <source>
        <strain evidence="3">cv. IRGC 101232</strain>
    </source>
</reference>
<evidence type="ECO:0000256" key="2">
    <source>
        <dbReference type="SAM" id="Phobius"/>
    </source>
</evidence>
<keyword evidence="2" id="KW-1133">Transmembrane helix</keyword>
<keyword evidence="2" id="KW-0472">Membrane</keyword>
<dbReference type="PANTHER" id="PTHR33474:SF3">
    <property type="entry name" value="OS01G0276900 PROTEIN"/>
    <property type="match status" value="1"/>
</dbReference>
<protein>
    <submittedName>
        <fullName evidence="3">Uncharacterized protein</fullName>
    </submittedName>
</protein>
<organism evidence="3">
    <name type="scientific">Oryza brachyantha</name>
    <name type="common">malo sina</name>
    <dbReference type="NCBI Taxonomy" id="4533"/>
    <lineage>
        <taxon>Eukaryota</taxon>
        <taxon>Viridiplantae</taxon>
        <taxon>Streptophyta</taxon>
        <taxon>Embryophyta</taxon>
        <taxon>Tracheophyta</taxon>
        <taxon>Spermatophyta</taxon>
        <taxon>Magnoliopsida</taxon>
        <taxon>Liliopsida</taxon>
        <taxon>Poales</taxon>
        <taxon>Poaceae</taxon>
        <taxon>BOP clade</taxon>
        <taxon>Oryzoideae</taxon>
        <taxon>Oryzeae</taxon>
        <taxon>Oryzinae</taxon>
        <taxon>Oryza</taxon>
    </lineage>
</organism>
<dbReference type="OMA" id="MRRMEMQ"/>
<evidence type="ECO:0000256" key="1">
    <source>
        <dbReference type="SAM" id="MobiDB-lite"/>
    </source>
</evidence>
<accession>J3KYS5</accession>
<dbReference type="PROSITE" id="PS51257">
    <property type="entry name" value="PROKAR_LIPOPROTEIN"/>
    <property type="match status" value="1"/>
</dbReference>
<dbReference type="EnsemblPlants" id="OB01G21310.1">
    <property type="protein sequence ID" value="OB01G21310.1"/>
    <property type="gene ID" value="OB01G21310"/>
</dbReference>
<dbReference type="Proteomes" id="UP000006038">
    <property type="component" value="Chromosome 1"/>
</dbReference>
<evidence type="ECO:0000313" key="4">
    <source>
        <dbReference type="Proteomes" id="UP000006038"/>
    </source>
</evidence>
<feature type="transmembrane region" description="Helical" evidence="2">
    <location>
        <begin position="46"/>
        <end position="64"/>
    </location>
</feature>
<keyword evidence="2" id="KW-0812">Transmembrane</keyword>
<reference evidence="3" key="2">
    <citation type="submission" date="2013-04" db="UniProtKB">
        <authorList>
            <consortium name="EnsemblPlants"/>
        </authorList>
    </citation>
    <scope>IDENTIFICATION</scope>
</reference>
<evidence type="ECO:0000313" key="3">
    <source>
        <dbReference type="EnsemblPlants" id="OB01G21310.1"/>
    </source>
</evidence>
<sequence length="132" mass="13521">MRTMKACSVPFVLAALAVLSCVFLVHGLYGLIELFGSPDLSPEATLLIFALCFLVLAAAAAVAAPTSGIGYRRSLLPREAAAAAAGMAGVEGELPVADEETVGAGGHAVDMQTTQDYPGSGANSRHDPRNPH</sequence>
<keyword evidence="4" id="KW-1185">Reference proteome</keyword>
<dbReference type="STRING" id="4533.J3KYS5"/>
<feature type="region of interest" description="Disordered" evidence="1">
    <location>
        <begin position="101"/>
        <end position="132"/>
    </location>
</feature>
<name>J3KYS5_ORYBR</name>
<dbReference type="PANTHER" id="PTHR33474">
    <property type="entry name" value="TRANSMEMBRANE PROTEIN"/>
    <property type="match status" value="1"/>
</dbReference>
<dbReference type="Gramene" id="OB01G21310.1">
    <property type="protein sequence ID" value="OB01G21310.1"/>
    <property type="gene ID" value="OB01G21310"/>
</dbReference>